<evidence type="ECO:0000256" key="2">
    <source>
        <dbReference type="ARBA" id="ARBA00021874"/>
    </source>
</evidence>
<dbReference type="AlphaFoldDB" id="A0A369W2W1"/>
<dbReference type="InterPro" id="IPR023631">
    <property type="entry name" value="Amidase_dom"/>
</dbReference>
<evidence type="ECO:0000313" key="4">
    <source>
        <dbReference type="EMBL" id="RDE08878.1"/>
    </source>
</evidence>
<name>A0A369W2W1_9HYPH</name>
<reference evidence="5" key="1">
    <citation type="submission" date="2018-07" db="EMBL/GenBank/DDBJ databases">
        <authorList>
            <person name="Liu B.-T."/>
            <person name="Du Z."/>
        </authorList>
    </citation>
    <scope>NUCLEOTIDE SEQUENCE [LARGE SCALE GENOMIC DNA]</scope>
    <source>
        <strain evidence="5">XYN52</strain>
    </source>
</reference>
<dbReference type="GO" id="GO:0003824">
    <property type="term" value="F:catalytic activity"/>
    <property type="evidence" value="ECO:0007669"/>
    <property type="project" value="InterPro"/>
</dbReference>
<dbReference type="Proteomes" id="UP000253759">
    <property type="component" value="Unassembled WGS sequence"/>
</dbReference>
<gene>
    <name evidence="4" type="ORF">DVH29_08985</name>
</gene>
<dbReference type="InterPro" id="IPR000120">
    <property type="entry name" value="Amidase"/>
</dbReference>
<dbReference type="InterPro" id="IPR036928">
    <property type="entry name" value="AS_sf"/>
</dbReference>
<keyword evidence="5" id="KW-1185">Reference proteome</keyword>
<comment type="caution">
    <text evidence="4">The sequence shown here is derived from an EMBL/GenBank/DDBJ whole genome shotgun (WGS) entry which is preliminary data.</text>
</comment>
<dbReference type="EMBL" id="QQNH01000010">
    <property type="protein sequence ID" value="RDE08878.1"/>
    <property type="molecule type" value="Genomic_DNA"/>
</dbReference>
<dbReference type="InterPro" id="IPR020556">
    <property type="entry name" value="Amidase_CS"/>
</dbReference>
<protein>
    <recommendedName>
        <fullName evidence="2">Indoleacetamide hydrolase</fullName>
    </recommendedName>
</protein>
<dbReference type="Gene3D" id="3.90.1300.10">
    <property type="entry name" value="Amidase signature (AS) domain"/>
    <property type="match status" value="1"/>
</dbReference>
<evidence type="ECO:0000256" key="1">
    <source>
        <dbReference type="ARBA" id="ARBA00003871"/>
    </source>
</evidence>
<dbReference type="Pfam" id="PF01425">
    <property type="entry name" value="Amidase"/>
    <property type="match status" value="1"/>
</dbReference>
<dbReference type="PANTHER" id="PTHR11895">
    <property type="entry name" value="TRANSAMIDASE"/>
    <property type="match status" value="1"/>
</dbReference>
<dbReference type="PROSITE" id="PS00571">
    <property type="entry name" value="AMIDASES"/>
    <property type="match status" value="1"/>
</dbReference>
<feature type="domain" description="Amidase" evidence="3">
    <location>
        <begin position="27"/>
        <end position="432"/>
    </location>
</feature>
<organism evidence="4 5">
    <name type="scientific">Pelagibacterium lacus</name>
    <dbReference type="NCBI Taxonomy" id="2282655"/>
    <lineage>
        <taxon>Bacteria</taxon>
        <taxon>Pseudomonadati</taxon>
        <taxon>Pseudomonadota</taxon>
        <taxon>Alphaproteobacteria</taxon>
        <taxon>Hyphomicrobiales</taxon>
        <taxon>Devosiaceae</taxon>
        <taxon>Pelagibacterium</taxon>
    </lineage>
</organism>
<proteinExistence type="predicted"/>
<dbReference type="SUPFAM" id="SSF75304">
    <property type="entry name" value="Amidase signature (AS) enzymes"/>
    <property type="match status" value="1"/>
</dbReference>
<evidence type="ECO:0000313" key="5">
    <source>
        <dbReference type="Proteomes" id="UP000253759"/>
    </source>
</evidence>
<sequence length="465" mass="47708">MSRAWETLSIRELAEAVRAGAVSAEVVTAHFLERITRFDGDLHGYNHVDAQGAMDAARALDKALADGLVPGPLCGVPLSIKDIADVAGLPATGASASRQGRIAERDAPAVVRLRGAGAIILGKANCHELAFGGPSYDLPFPPASNPWKAGHFPGGSSSGSGVTVGAGLCLGSLATDTAGSIRLPATMCGVFGLKPTRGAVPLEGVADLAPSMDNAGPIAATVEDCAILFAVMSGEPVPRPATPKALGKLSIGVPAGRWGIVDRLDGDVAAAWETALAAVSAAGGTVVELDLPPLPDIHAAATVVMMHEVAGVHAADVRACFDRYGEIFRGRVLVGEAIREDDLALALRLRAQMSGVLEAALGSVDAMLLPGALAPAGMLGAVNKYYFMKDPIPNIVANFTGHPSLAFPAGLSAAGLPIGLQLMGAMGRDRAIMDVAASLVGAHPVWTPRPAEYFSAQHEPRRDHI</sequence>
<accession>A0A369W2W1</accession>
<dbReference type="OrthoDB" id="8438154at2"/>
<comment type="function">
    <text evidence="1">Hydrolyzes indole-3-acetamide (IAM) into indole-3-acetic acid (IAA).</text>
</comment>
<evidence type="ECO:0000259" key="3">
    <source>
        <dbReference type="Pfam" id="PF01425"/>
    </source>
</evidence>
<dbReference type="PANTHER" id="PTHR11895:SF176">
    <property type="entry name" value="AMIDASE AMID-RELATED"/>
    <property type="match status" value="1"/>
</dbReference>
<dbReference type="RefSeq" id="WP_114645845.1">
    <property type="nucleotide sequence ID" value="NZ_QQNH01000010.1"/>
</dbReference>